<dbReference type="InterPro" id="IPR029069">
    <property type="entry name" value="HotDog_dom_sf"/>
</dbReference>
<dbReference type="GO" id="GO:0016790">
    <property type="term" value="F:thiolester hydrolase activity"/>
    <property type="evidence" value="ECO:0007669"/>
    <property type="project" value="UniProtKB-ARBA"/>
</dbReference>
<dbReference type="InterPro" id="IPR006683">
    <property type="entry name" value="Thioestr_dom"/>
</dbReference>
<dbReference type="KEGG" id="phb:HYN04_01570"/>
<dbReference type="Proteomes" id="UP000247763">
    <property type="component" value="Chromosome"/>
</dbReference>
<dbReference type="EMBL" id="CP029479">
    <property type="protein sequence ID" value="AWM76566.1"/>
    <property type="molecule type" value="Genomic_DNA"/>
</dbReference>
<reference evidence="3" key="1">
    <citation type="submission" date="2018-05" db="EMBL/GenBank/DDBJ databases">
        <title>Genome sequencing of Phenylobacterium sp. HYN0004.</title>
        <authorList>
            <person name="Yi H."/>
            <person name="Baek C."/>
        </authorList>
    </citation>
    <scope>NUCLEOTIDE SEQUENCE [LARGE SCALE GENOMIC DNA]</scope>
    <source>
        <strain evidence="3">HYN0004</strain>
    </source>
</reference>
<dbReference type="RefSeq" id="WP_110449135.1">
    <property type="nucleotide sequence ID" value="NZ_CP029479.1"/>
</dbReference>
<dbReference type="CDD" id="cd03443">
    <property type="entry name" value="PaaI_thioesterase"/>
    <property type="match status" value="1"/>
</dbReference>
<dbReference type="Pfam" id="PF03061">
    <property type="entry name" value="4HBT"/>
    <property type="match status" value="1"/>
</dbReference>
<accession>A0A2Z3HR15</accession>
<evidence type="ECO:0000313" key="3">
    <source>
        <dbReference type="Proteomes" id="UP000247763"/>
    </source>
</evidence>
<dbReference type="Gene3D" id="3.10.129.10">
    <property type="entry name" value="Hotdog Thioesterase"/>
    <property type="match status" value="1"/>
</dbReference>
<evidence type="ECO:0000259" key="1">
    <source>
        <dbReference type="Pfam" id="PF03061"/>
    </source>
</evidence>
<proteinExistence type="predicted"/>
<sequence length="156" mass="17358">MSDDLTEGQTAVVPDGFVINLWQRGFGRTVGPFYSSRDTSTNIEVMAFRVEEHHANGMNNCHGGMLMSFADMAWGRVISNQREVGWVTVRLVTDFISPALMGDWVEGTSEIIAEDGDIFTVAGRIWSGDRMLMTGTGVYKGIRSIRRKAGYREAQE</sequence>
<evidence type="ECO:0000313" key="2">
    <source>
        <dbReference type="EMBL" id="AWM76566.1"/>
    </source>
</evidence>
<protein>
    <submittedName>
        <fullName evidence="2">Thioesterase</fullName>
    </submittedName>
</protein>
<dbReference type="AlphaFoldDB" id="A0A2Z3HR15"/>
<dbReference type="SUPFAM" id="SSF54637">
    <property type="entry name" value="Thioesterase/thiol ester dehydrase-isomerase"/>
    <property type="match status" value="1"/>
</dbReference>
<keyword evidence="3" id="KW-1185">Reference proteome</keyword>
<organism evidence="2 3">
    <name type="scientific">Phenylobacterium parvum</name>
    <dbReference type="NCBI Taxonomy" id="2201350"/>
    <lineage>
        <taxon>Bacteria</taxon>
        <taxon>Pseudomonadati</taxon>
        <taxon>Pseudomonadota</taxon>
        <taxon>Alphaproteobacteria</taxon>
        <taxon>Caulobacterales</taxon>
        <taxon>Caulobacteraceae</taxon>
        <taxon>Phenylobacterium</taxon>
    </lineage>
</organism>
<gene>
    <name evidence="2" type="ORF">HYN04_01570</name>
</gene>
<dbReference type="OrthoDB" id="5741080at2"/>
<feature type="domain" description="Thioesterase" evidence="1">
    <location>
        <begin position="58"/>
        <end position="133"/>
    </location>
</feature>
<name>A0A2Z3HR15_9CAUL</name>